<protein>
    <submittedName>
        <fullName evidence="2">Uncharacterized protein</fullName>
    </submittedName>
</protein>
<sequence length="29" mass="3202">MKNLHRELAAFSEAIKEVISSSAVEELAK</sequence>
<feature type="non-terminal residue" evidence="2">
    <location>
        <position position="29"/>
    </location>
</feature>
<dbReference type="EMBL" id="QQAY01000002">
    <property type="protein sequence ID" value="RDI45996.1"/>
    <property type="molecule type" value="Genomic_DNA"/>
</dbReference>
<keyword evidence="4" id="KW-1185">Reference proteome</keyword>
<name>A0A370GFD8_9BACI</name>
<evidence type="ECO:0000313" key="1">
    <source>
        <dbReference type="EMBL" id="RDI36876.1"/>
    </source>
</evidence>
<proteinExistence type="predicted"/>
<evidence type="ECO:0000313" key="2">
    <source>
        <dbReference type="EMBL" id="RDI42000.1"/>
    </source>
</evidence>
<dbReference type="EMBL" id="QQAY01000025">
    <property type="protein sequence ID" value="RDI36876.1"/>
    <property type="molecule type" value="Genomic_DNA"/>
</dbReference>
<accession>A0A370GFD8</accession>
<gene>
    <name evidence="3" type="ORF">DFR59_102634</name>
    <name evidence="2" type="ORF">DFR59_106159</name>
    <name evidence="1" type="ORF">DFR59_1251</name>
</gene>
<reference evidence="2 4" key="1">
    <citation type="submission" date="2018-07" db="EMBL/GenBank/DDBJ databases">
        <title>Genomic Encyclopedia of Type Strains, Phase IV (KMG-IV): sequencing the most valuable type-strain genomes for metagenomic binning, comparative biology and taxonomic classification.</title>
        <authorList>
            <person name="Goeker M."/>
        </authorList>
    </citation>
    <scope>NUCLEOTIDE SEQUENCE [LARGE SCALE GENOMIC DNA]</scope>
    <source>
        <strain evidence="2 4">DSM 25281</strain>
    </source>
</reference>
<dbReference type="EMBL" id="QQAY01000006">
    <property type="protein sequence ID" value="RDI42000.1"/>
    <property type="molecule type" value="Genomic_DNA"/>
</dbReference>
<evidence type="ECO:0000313" key="3">
    <source>
        <dbReference type="EMBL" id="RDI45996.1"/>
    </source>
</evidence>
<dbReference type="Proteomes" id="UP000255326">
    <property type="component" value="Unassembled WGS sequence"/>
</dbReference>
<evidence type="ECO:0000313" key="4">
    <source>
        <dbReference type="Proteomes" id="UP000255326"/>
    </source>
</evidence>
<dbReference type="AlphaFoldDB" id="A0A370GFD8"/>
<organism evidence="2 4">
    <name type="scientific">Falsibacillus pallidus</name>
    <dbReference type="NCBI Taxonomy" id="493781"/>
    <lineage>
        <taxon>Bacteria</taxon>
        <taxon>Bacillati</taxon>
        <taxon>Bacillota</taxon>
        <taxon>Bacilli</taxon>
        <taxon>Bacillales</taxon>
        <taxon>Bacillaceae</taxon>
        <taxon>Falsibacillus</taxon>
    </lineage>
</organism>
<comment type="caution">
    <text evidence="2">The sequence shown here is derived from an EMBL/GenBank/DDBJ whole genome shotgun (WGS) entry which is preliminary data.</text>
</comment>